<dbReference type="InterPro" id="IPR007407">
    <property type="entry name" value="DUF459"/>
</dbReference>
<accession>A0A380ZBY6</accession>
<dbReference type="InterPro" id="IPR036514">
    <property type="entry name" value="SGNH_hydro_sf"/>
</dbReference>
<name>A0A380ZBY6_BARDO</name>
<dbReference type="RefSeq" id="WP_004855288.1">
    <property type="nucleotide sequence ID" value="NZ_CACVBH010000002.1"/>
</dbReference>
<dbReference type="SUPFAM" id="SSF52266">
    <property type="entry name" value="SGNH hydrolase"/>
    <property type="match status" value="1"/>
</dbReference>
<organism evidence="1 2">
    <name type="scientific">Bartonella doshiae</name>
    <dbReference type="NCBI Taxonomy" id="33044"/>
    <lineage>
        <taxon>Bacteria</taxon>
        <taxon>Pseudomonadati</taxon>
        <taxon>Pseudomonadota</taxon>
        <taxon>Alphaproteobacteria</taxon>
        <taxon>Hyphomicrobiales</taxon>
        <taxon>Bartonellaceae</taxon>
        <taxon>Bartonella</taxon>
    </lineage>
</organism>
<proteinExistence type="predicted"/>
<reference evidence="1 2" key="1">
    <citation type="submission" date="2018-06" db="EMBL/GenBank/DDBJ databases">
        <authorList>
            <consortium name="Pathogen Informatics"/>
            <person name="Doyle S."/>
        </authorList>
    </citation>
    <scope>NUCLEOTIDE SEQUENCE [LARGE SCALE GENOMIC DNA]</scope>
    <source>
        <strain evidence="1 2">NCTC12862</strain>
    </source>
</reference>
<protein>
    <submittedName>
        <fullName evidence="1">Protein of uncharacterized function (DUF459)</fullName>
    </submittedName>
</protein>
<dbReference type="Pfam" id="PF04311">
    <property type="entry name" value="DUF459"/>
    <property type="match status" value="1"/>
</dbReference>
<evidence type="ECO:0000313" key="2">
    <source>
        <dbReference type="Proteomes" id="UP000254950"/>
    </source>
</evidence>
<dbReference type="Proteomes" id="UP000254950">
    <property type="component" value="Unassembled WGS sequence"/>
</dbReference>
<dbReference type="Gene3D" id="3.40.50.1110">
    <property type="entry name" value="SGNH hydrolase"/>
    <property type="match status" value="1"/>
</dbReference>
<dbReference type="EMBL" id="UFTF01000001">
    <property type="protein sequence ID" value="SUV44499.1"/>
    <property type="molecule type" value="Genomic_DNA"/>
</dbReference>
<evidence type="ECO:0000313" key="1">
    <source>
        <dbReference type="EMBL" id="SUV44499.1"/>
    </source>
</evidence>
<dbReference type="STRING" id="33044.GCA_900005695_00525"/>
<dbReference type="AlphaFoldDB" id="A0A380ZBY6"/>
<sequence>MSHFRPIYLVLLLFSIFAMGAIQPSPSKATNFFKWLAQRNKQQEQQPSQMIEQKIYKLPRKTIVQKSVPKQKEENVKRVLVLGDFMASSTADALKKLFTHKYNIIIINNTVPDSGLVRTDHYSWKNNISKLIDINKPDAIVMMIGANDNQPIIDTHSTFNTEQPEWLNIYKQRIIEIVESLHTSGKRWIWIGQPAFGNENLTQKMRIFNALYKQEVEEGGGYFIDIWNSFIDEQGQFSFSGYDINGNVVRLRTNDGINWTSEGKEKLASYLEKKLEILLNAHIPSYEDSSFITSNTPTLKRKSQNIERQSPISLNDMAQQNTHLLDKMDQIFIKKSWFPSNGHQKNRADNFSLL</sequence>
<gene>
    <name evidence="1" type="ORF">NCTC12862_00248</name>
</gene>
<dbReference type="CDD" id="cd01829">
    <property type="entry name" value="SGNH_hydrolase_peri2"/>
    <property type="match status" value="1"/>
</dbReference>
<dbReference type="GO" id="GO:0016788">
    <property type="term" value="F:hydrolase activity, acting on ester bonds"/>
    <property type="evidence" value="ECO:0007669"/>
    <property type="project" value="UniProtKB-ARBA"/>
</dbReference>